<dbReference type="Pfam" id="PF10646">
    <property type="entry name" value="Germane"/>
    <property type="match status" value="1"/>
</dbReference>
<evidence type="ECO:0000259" key="1">
    <source>
        <dbReference type="SMART" id="SM00909"/>
    </source>
</evidence>
<organism evidence="2 3">
    <name type="scientific">Capillibacterium thermochitinicola</name>
    <dbReference type="NCBI Taxonomy" id="2699427"/>
    <lineage>
        <taxon>Bacteria</taxon>
        <taxon>Bacillati</taxon>
        <taxon>Bacillota</taxon>
        <taxon>Capillibacterium</taxon>
    </lineage>
</organism>
<evidence type="ECO:0000313" key="3">
    <source>
        <dbReference type="Proteomes" id="UP000657177"/>
    </source>
</evidence>
<sequence>MKKLTFRIKPEWKTPFLAFAGGVVLTLLLGAYGFFTQRAQLQRVQNELATVQAQTAGLAENTPWKVALYFIGDEEGQSLLVPEVRTISPTAEPEMAALRELIKGPVTEGLQPVLPAKTAVRHLEIENGLAVVDLSREAVRIDRGSWGEALVVWSLVNTLTKFPEVEAVRILIEGQPVETLAGHFDLSRPLRRNEQVIRDYWTR</sequence>
<dbReference type="InterPro" id="IPR019606">
    <property type="entry name" value="GerMN"/>
</dbReference>
<feature type="domain" description="GerMN" evidence="1">
    <location>
        <begin position="94"/>
        <end position="181"/>
    </location>
</feature>
<reference evidence="2" key="1">
    <citation type="submission" date="2020-06" db="EMBL/GenBank/DDBJ databases">
        <title>Novel chitinolytic bacterium.</title>
        <authorList>
            <person name="Ungkulpasvich U."/>
            <person name="Kosugi A."/>
            <person name="Uke A."/>
        </authorList>
    </citation>
    <scope>NUCLEOTIDE SEQUENCE</scope>
    <source>
        <strain evidence="2">UUS1-1</strain>
    </source>
</reference>
<evidence type="ECO:0000313" key="2">
    <source>
        <dbReference type="EMBL" id="MBA2131979.1"/>
    </source>
</evidence>
<dbReference type="EMBL" id="JAAKDE010000001">
    <property type="protein sequence ID" value="MBA2131979.1"/>
    <property type="molecule type" value="Genomic_DNA"/>
</dbReference>
<keyword evidence="3" id="KW-1185">Reference proteome</keyword>
<name>A0A8J6HZG0_9FIRM</name>
<dbReference type="AlphaFoldDB" id="A0A8J6HZG0"/>
<accession>A0A8J6HZG0</accession>
<gene>
    <name evidence="2" type="ORF">G5B42_00175</name>
</gene>
<protein>
    <submittedName>
        <fullName evidence="2">GerMN domain-containing protein</fullName>
    </submittedName>
</protein>
<dbReference type="Proteomes" id="UP000657177">
    <property type="component" value="Unassembled WGS sequence"/>
</dbReference>
<dbReference type="RefSeq" id="WP_181338423.1">
    <property type="nucleotide sequence ID" value="NZ_JAAKDE010000001.1"/>
</dbReference>
<comment type="caution">
    <text evidence="2">The sequence shown here is derived from an EMBL/GenBank/DDBJ whole genome shotgun (WGS) entry which is preliminary data.</text>
</comment>
<proteinExistence type="predicted"/>
<dbReference type="SMART" id="SM00909">
    <property type="entry name" value="Germane"/>
    <property type="match status" value="1"/>
</dbReference>